<dbReference type="GO" id="GO:0019509">
    <property type="term" value="P:L-methionine salvage from methylthioadenosine"/>
    <property type="evidence" value="ECO:0007669"/>
    <property type="project" value="TreeGrafter"/>
</dbReference>
<accession>A0A447IU81</accession>
<dbReference type="EMBL" id="LR131715">
    <property type="protein sequence ID" value="VDS11103.1"/>
    <property type="molecule type" value="Genomic_DNA"/>
</dbReference>
<keyword evidence="2" id="KW-0413">Isomerase</keyword>
<dbReference type="InterPro" id="IPR037171">
    <property type="entry name" value="NagB/RpiA_transferase-like"/>
</dbReference>
<evidence type="ECO:0000256" key="1">
    <source>
        <dbReference type="RuleBase" id="RU003814"/>
    </source>
</evidence>
<gene>
    <name evidence="2" type="primary">e2b2</name>
</gene>
<dbReference type="EMBL" id="LR131696">
    <property type="protein sequence ID" value="VDS11084.1"/>
    <property type="molecule type" value="Genomic_DNA"/>
</dbReference>
<dbReference type="PANTHER" id="PTHR43475:SF1">
    <property type="entry name" value="METHYLTHIORIBOSE-1-PHOSPHATE ISOMERASE"/>
    <property type="match status" value="1"/>
</dbReference>
<sequence length="272" mass="31260">MGKKEEFNKICKDIKFIRIQGAENIAKAGFKAYKLFPTKSSKNKLLKLRPTEPMLENVLKLTDKFSYNQLIEKLNENQNIINKNLNKLIKNNMVIFTHCHSSTLSRALIFAKKQGKNFEVYNTETRPLFQGRKTAKELRKANIKVTMFVDSAIKIALTKEQDREEKTRPVDIIMLGADAITKKGVANKIGSGIVAEIAKPNKIPLYIISDSLKFTKKSVKLEQRSQDEIWNNKKIRIENPAFEFIPKDDITGIVSELGILKYNEFLKKIKRK</sequence>
<comment type="similarity">
    <text evidence="1">Belongs to the eIF-2B alpha/beta/delta subunits family.</text>
</comment>
<dbReference type="InterPro" id="IPR042529">
    <property type="entry name" value="IF_2B-like_C"/>
</dbReference>
<evidence type="ECO:0000313" key="2">
    <source>
        <dbReference type="EMBL" id="VDS11084.1"/>
    </source>
</evidence>
<protein>
    <submittedName>
        <fullName evidence="2">R15P Isomerase</fullName>
    </submittedName>
</protein>
<dbReference type="EMBL" id="LR131674">
    <property type="protein sequence ID" value="VDS11062.1"/>
    <property type="molecule type" value="Genomic_DNA"/>
</dbReference>
<dbReference type="EMBL" id="LR131719">
    <property type="protein sequence ID" value="VDS11107.1"/>
    <property type="molecule type" value="Genomic_DNA"/>
</dbReference>
<proteinExistence type="inferred from homology"/>
<reference evidence="2" key="1">
    <citation type="submission" date="2018-12" db="EMBL/GenBank/DDBJ databases">
        <authorList>
            <person name="Jaffe A."/>
        </authorList>
    </citation>
    <scope>NUCLEOTIDE SEQUENCE</scope>
</reference>
<dbReference type="SUPFAM" id="SSF100950">
    <property type="entry name" value="NagB/RpiA/CoA transferase-like"/>
    <property type="match status" value="1"/>
</dbReference>
<dbReference type="Gene3D" id="3.40.50.10470">
    <property type="entry name" value="Translation initiation factor eif-2b, domain 2"/>
    <property type="match status" value="1"/>
</dbReference>
<name>A0A447IU81_9ARCH</name>
<organism evidence="2">
    <name type="scientific">uncultured Candidatus Pacearchaeota archaeon</name>
    <dbReference type="NCBI Taxonomy" id="2109283"/>
    <lineage>
        <taxon>Archaea</taxon>
        <taxon>Candidatus Pacearchaeota</taxon>
        <taxon>environmental samples</taxon>
    </lineage>
</organism>
<dbReference type="PANTHER" id="PTHR43475">
    <property type="entry name" value="METHYLTHIORIBOSE-1-PHOSPHATE ISOMERASE"/>
    <property type="match status" value="1"/>
</dbReference>
<dbReference type="InterPro" id="IPR000649">
    <property type="entry name" value="IF-2B-related"/>
</dbReference>
<dbReference type="EMBL" id="LR131708">
    <property type="protein sequence ID" value="VDS11096.1"/>
    <property type="molecule type" value="Genomic_DNA"/>
</dbReference>
<dbReference type="GO" id="GO:0046523">
    <property type="term" value="F:S-methyl-5-thioribose-1-phosphate isomerase activity"/>
    <property type="evidence" value="ECO:0007669"/>
    <property type="project" value="TreeGrafter"/>
</dbReference>
<dbReference type="Pfam" id="PF01008">
    <property type="entry name" value="IF-2B"/>
    <property type="match status" value="1"/>
</dbReference>
<dbReference type="AlphaFoldDB" id="A0A447IU81"/>